<accession>A0A1J5P2F2</accession>
<gene>
    <name evidence="2" type="ORF">GALL_532020</name>
</gene>
<proteinExistence type="predicted"/>
<organism evidence="2">
    <name type="scientific">mine drainage metagenome</name>
    <dbReference type="NCBI Taxonomy" id="410659"/>
    <lineage>
        <taxon>unclassified sequences</taxon>
        <taxon>metagenomes</taxon>
        <taxon>ecological metagenomes</taxon>
    </lineage>
</organism>
<reference evidence="2" key="1">
    <citation type="submission" date="2016-10" db="EMBL/GenBank/DDBJ databases">
        <title>Sequence of Gallionella enrichment culture.</title>
        <authorList>
            <person name="Poehlein A."/>
            <person name="Muehling M."/>
            <person name="Daniel R."/>
        </authorList>
    </citation>
    <scope>NUCLEOTIDE SEQUENCE</scope>
</reference>
<protein>
    <submittedName>
        <fullName evidence="2">Uncharacterized protein</fullName>
    </submittedName>
</protein>
<feature type="region of interest" description="Disordered" evidence="1">
    <location>
        <begin position="1"/>
        <end position="20"/>
    </location>
</feature>
<evidence type="ECO:0000313" key="2">
    <source>
        <dbReference type="EMBL" id="OIQ65242.1"/>
    </source>
</evidence>
<name>A0A1J5P2F2_9ZZZZ</name>
<dbReference type="EMBL" id="MLJW01007486">
    <property type="protein sequence ID" value="OIQ65242.1"/>
    <property type="molecule type" value="Genomic_DNA"/>
</dbReference>
<dbReference type="AlphaFoldDB" id="A0A1J5P2F2"/>
<comment type="caution">
    <text evidence="2">The sequence shown here is derived from an EMBL/GenBank/DDBJ whole genome shotgun (WGS) entry which is preliminary data.</text>
</comment>
<evidence type="ECO:0000256" key="1">
    <source>
        <dbReference type="SAM" id="MobiDB-lite"/>
    </source>
</evidence>
<sequence length="165" mass="18580">MLTAAPPGFQGSRHTTTVEAQPSDVIETRLWLEEHVWLYGVLKSDQNVGPTFRFPDLISACVSLIFSGPEAAKQIFGFLGSSLVARSPNTPRRREAMWRPQYDLLLELQRSPANRHPNPKFQLDHLTTTCVALCQLADETGVSVLQQARFNMAQRFRAEQATQTR</sequence>